<proteinExistence type="predicted"/>
<protein>
    <submittedName>
        <fullName evidence="1">Uncharacterized protein</fullName>
    </submittedName>
</protein>
<name>A0AAT9JH35_9MONO</name>
<evidence type="ECO:0000313" key="2">
    <source>
        <dbReference type="EMBL" id="DBA56611.1"/>
    </source>
</evidence>
<dbReference type="EMBL" id="BK067114">
    <property type="protein sequence ID" value="DBA56605.1"/>
    <property type="molecule type" value="Viral_cRNA"/>
</dbReference>
<evidence type="ECO:0000313" key="3">
    <source>
        <dbReference type="EMBL" id="DBA56617.1"/>
    </source>
</evidence>
<sequence>MKKATQQLGKSIECNIILIIIQQMPSIRSTITLEWQHHKNTQINCLDPITKAKIHSEPLPTAHIHHQHKIAFPEPSLYQFEIHWYTDLHMLVISTPTGIKSIYHDQTY</sequence>
<accession>A0AAT9JH35</accession>
<evidence type="ECO:0000313" key="1">
    <source>
        <dbReference type="EMBL" id="DBA56605.1"/>
    </source>
</evidence>
<dbReference type="EMBL" id="BK067115">
    <property type="protein sequence ID" value="DBA56611.1"/>
    <property type="molecule type" value="Viral_cRNA"/>
</dbReference>
<organism evidence="1">
    <name type="scientific">Cryptotermes secundus lispivirus 1</name>
    <dbReference type="NCBI Taxonomy" id="3133545"/>
    <lineage>
        <taxon>Viruses</taxon>
        <taxon>Riboviria</taxon>
        <taxon>Orthornavirae</taxon>
        <taxon>Negarnaviricota</taxon>
        <taxon>Haploviricotina</taxon>
        <taxon>Monjiviricetes</taxon>
        <taxon>Mononegavirales</taxon>
        <taxon>Lispiviridae</taxon>
    </lineage>
</organism>
<reference evidence="1" key="1">
    <citation type="journal article" date="2024" name="Microb. Genom.">
        <title>The hidden RNA viruses in Blattodea (cockroach and termite).</title>
        <authorList>
            <person name="Fan J."/>
            <person name="Jiang S."/>
            <person name="Li W."/>
            <person name="Li J."/>
            <person name="Pang R."/>
            <person name="Wu H."/>
        </authorList>
    </citation>
    <scope>NUCLEOTIDE SEQUENCE</scope>
    <source>
        <strain evidence="1">AUS2011</strain>
        <strain evidence="2">AUS2014-1</strain>
        <strain evidence="3">AUS2014-2</strain>
    </source>
</reference>
<dbReference type="EMBL" id="BK067116">
    <property type="protein sequence ID" value="DBA56617.1"/>
    <property type="molecule type" value="Viral_cRNA"/>
</dbReference>